<dbReference type="PANTHER" id="PTHR15486">
    <property type="entry name" value="ANCIENT UBIQUITOUS PROTEIN"/>
    <property type="match status" value="1"/>
</dbReference>
<dbReference type="GO" id="GO:0010143">
    <property type="term" value="P:cutin biosynthetic process"/>
    <property type="evidence" value="ECO:0007669"/>
    <property type="project" value="TreeGrafter"/>
</dbReference>
<reference evidence="4" key="1">
    <citation type="submission" date="2023-05" db="EMBL/GenBank/DDBJ databases">
        <authorList>
            <person name="Huff M."/>
        </authorList>
    </citation>
    <scope>NUCLEOTIDE SEQUENCE</scope>
</reference>
<keyword evidence="5" id="KW-1185">Reference proteome</keyword>
<accession>A0AAD1ZGF3</accession>
<dbReference type="Proteomes" id="UP000834106">
    <property type="component" value="Chromosome 10"/>
</dbReference>
<sequence length="160" mass="18214">MNEIIGQENVNPPLVGFDSANKSLNQQTFSHCKEVYSVNSAEKTSWRILPRENYPKPLIFHDGRLAFRPTYSATLSMFVWLPFGFLLSIIRLFVASFLPYKVAIPILAFTGMFAQREPLAGSHLLRFSPLFAELSDDIVPLPSTQKWACFMEQLQVDTKL</sequence>
<evidence type="ECO:0000256" key="3">
    <source>
        <dbReference type="SAM" id="Phobius"/>
    </source>
</evidence>
<evidence type="ECO:0000313" key="5">
    <source>
        <dbReference type="Proteomes" id="UP000834106"/>
    </source>
</evidence>
<name>A0AAD1ZGF3_9LAMI</name>
<dbReference type="EMBL" id="OU503045">
    <property type="protein sequence ID" value="CAI9769337.1"/>
    <property type="molecule type" value="Genomic_DNA"/>
</dbReference>
<keyword evidence="3" id="KW-0812">Transmembrane</keyword>
<dbReference type="PANTHER" id="PTHR15486:SF62">
    <property type="entry name" value="GLYCEROL-3-PHOSPHATE ACYLTRANSFERASE 2-RELATED"/>
    <property type="match status" value="1"/>
</dbReference>
<dbReference type="GO" id="GO:0016020">
    <property type="term" value="C:membrane"/>
    <property type="evidence" value="ECO:0007669"/>
    <property type="project" value="UniProtKB-SubCell"/>
</dbReference>
<gene>
    <name evidence="4" type="ORF">FPE_LOCUS16953</name>
</gene>
<protein>
    <submittedName>
        <fullName evidence="4">Uncharacterized protein</fullName>
    </submittedName>
</protein>
<dbReference type="AlphaFoldDB" id="A0AAD1ZGF3"/>
<keyword evidence="2 3" id="KW-0472">Membrane</keyword>
<dbReference type="GO" id="GO:0016791">
    <property type="term" value="F:phosphatase activity"/>
    <property type="evidence" value="ECO:0007669"/>
    <property type="project" value="TreeGrafter"/>
</dbReference>
<feature type="transmembrane region" description="Helical" evidence="3">
    <location>
        <begin position="77"/>
        <end position="98"/>
    </location>
</feature>
<organism evidence="4 5">
    <name type="scientific">Fraxinus pennsylvanica</name>
    <dbReference type="NCBI Taxonomy" id="56036"/>
    <lineage>
        <taxon>Eukaryota</taxon>
        <taxon>Viridiplantae</taxon>
        <taxon>Streptophyta</taxon>
        <taxon>Embryophyta</taxon>
        <taxon>Tracheophyta</taxon>
        <taxon>Spermatophyta</taxon>
        <taxon>Magnoliopsida</taxon>
        <taxon>eudicotyledons</taxon>
        <taxon>Gunneridae</taxon>
        <taxon>Pentapetalae</taxon>
        <taxon>asterids</taxon>
        <taxon>lamiids</taxon>
        <taxon>Lamiales</taxon>
        <taxon>Oleaceae</taxon>
        <taxon>Oleeae</taxon>
        <taxon>Fraxinus</taxon>
    </lineage>
</organism>
<dbReference type="GO" id="GO:0090447">
    <property type="term" value="F:glycerol-3-phosphate 2-O-acyltransferase activity"/>
    <property type="evidence" value="ECO:0007669"/>
    <property type="project" value="TreeGrafter"/>
</dbReference>
<evidence type="ECO:0000256" key="2">
    <source>
        <dbReference type="ARBA" id="ARBA00023136"/>
    </source>
</evidence>
<keyword evidence="3" id="KW-1133">Transmembrane helix</keyword>
<comment type="subcellular location">
    <subcellularLocation>
        <location evidence="1">Membrane</location>
    </subcellularLocation>
</comment>
<proteinExistence type="predicted"/>
<evidence type="ECO:0000256" key="1">
    <source>
        <dbReference type="ARBA" id="ARBA00004370"/>
    </source>
</evidence>
<evidence type="ECO:0000313" key="4">
    <source>
        <dbReference type="EMBL" id="CAI9769337.1"/>
    </source>
</evidence>